<dbReference type="EMBL" id="CAXKWB010041113">
    <property type="protein sequence ID" value="CAL4156053.1"/>
    <property type="molecule type" value="Genomic_DNA"/>
</dbReference>
<dbReference type="InterPro" id="IPR001304">
    <property type="entry name" value="C-type_lectin-like"/>
</dbReference>
<dbReference type="CDD" id="cd00037">
    <property type="entry name" value="CLECT"/>
    <property type="match status" value="1"/>
</dbReference>
<dbReference type="SUPFAM" id="SSF56436">
    <property type="entry name" value="C-type lectin-like"/>
    <property type="match status" value="1"/>
</dbReference>
<proteinExistence type="predicted"/>
<accession>A0AAV2S443</accession>
<evidence type="ECO:0000313" key="2">
    <source>
        <dbReference type="EMBL" id="CAL4156053.1"/>
    </source>
</evidence>
<feature type="domain" description="C-type lectin" evidence="1">
    <location>
        <begin position="122"/>
        <end position="251"/>
    </location>
</feature>
<dbReference type="PROSITE" id="PS50041">
    <property type="entry name" value="C_TYPE_LECTIN_2"/>
    <property type="match status" value="1"/>
</dbReference>
<comment type="caution">
    <text evidence="2">The sequence shown here is derived from an EMBL/GenBank/DDBJ whole genome shotgun (WGS) entry which is preliminary data.</text>
</comment>
<dbReference type="InterPro" id="IPR016187">
    <property type="entry name" value="CTDL_fold"/>
</dbReference>
<dbReference type="Gene3D" id="3.10.100.10">
    <property type="entry name" value="Mannose-Binding Protein A, subunit A"/>
    <property type="match status" value="1"/>
</dbReference>
<gene>
    <name evidence="2" type="ORF">MNOR_LOCUS31616</name>
</gene>
<reference evidence="2 3" key="1">
    <citation type="submission" date="2024-05" db="EMBL/GenBank/DDBJ databases">
        <authorList>
            <person name="Wallberg A."/>
        </authorList>
    </citation>
    <scope>NUCLEOTIDE SEQUENCE [LARGE SCALE GENOMIC DNA]</scope>
</reference>
<protein>
    <recommendedName>
        <fullName evidence="1">C-type lectin domain-containing protein</fullName>
    </recommendedName>
</protein>
<keyword evidence="3" id="KW-1185">Reference proteome</keyword>
<evidence type="ECO:0000259" key="1">
    <source>
        <dbReference type="PROSITE" id="PS50041"/>
    </source>
</evidence>
<sequence length="257" mass="29401">TYTTRVNNSNNNKKQQKQQVTGKMVIWIVCLSLAILLNIGRVHAQVEECTDLLEASTCFEFLNRGHCQEHGVDSCRKTCQFCTPQDGIQEKIKHLQDELKEMKENLPRLGCGCPKGSFRTSIQDACFTIYLDYARTWEDARQYCEGKGLDFAKPNDPIALRNYLNTHYGFYDGHWIYAWISALGTGSYFRWMPNGGHITSESSLWWGDQPGNRTSSSECMFITAVDKERKNSPQQPYGRQACSRTDSFYALCQQPSE</sequence>
<dbReference type="AlphaFoldDB" id="A0AAV2S443"/>
<organism evidence="2 3">
    <name type="scientific">Meganyctiphanes norvegica</name>
    <name type="common">Northern krill</name>
    <name type="synonym">Thysanopoda norvegica</name>
    <dbReference type="NCBI Taxonomy" id="48144"/>
    <lineage>
        <taxon>Eukaryota</taxon>
        <taxon>Metazoa</taxon>
        <taxon>Ecdysozoa</taxon>
        <taxon>Arthropoda</taxon>
        <taxon>Crustacea</taxon>
        <taxon>Multicrustacea</taxon>
        <taxon>Malacostraca</taxon>
        <taxon>Eumalacostraca</taxon>
        <taxon>Eucarida</taxon>
        <taxon>Euphausiacea</taxon>
        <taxon>Euphausiidae</taxon>
        <taxon>Meganyctiphanes</taxon>
    </lineage>
</organism>
<dbReference type="InterPro" id="IPR016186">
    <property type="entry name" value="C-type_lectin-like/link_sf"/>
</dbReference>
<dbReference type="SMART" id="SM00034">
    <property type="entry name" value="CLECT"/>
    <property type="match status" value="1"/>
</dbReference>
<dbReference type="Proteomes" id="UP001497623">
    <property type="component" value="Unassembled WGS sequence"/>
</dbReference>
<evidence type="ECO:0000313" key="3">
    <source>
        <dbReference type="Proteomes" id="UP001497623"/>
    </source>
</evidence>
<feature type="non-terminal residue" evidence="2">
    <location>
        <position position="1"/>
    </location>
</feature>
<name>A0AAV2S443_MEGNR</name>